<evidence type="ECO:0000313" key="1">
    <source>
        <dbReference type="EMBL" id="GJD96602.1"/>
    </source>
</evidence>
<reference evidence="1" key="1">
    <citation type="journal article" date="2021" name="Front. Microbiol.">
        <title>Comprehensive Comparative Genomics and Phenotyping of Methylobacterium Species.</title>
        <authorList>
            <person name="Alessa O."/>
            <person name="Ogura Y."/>
            <person name="Fujitani Y."/>
            <person name="Takami H."/>
            <person name="Hayashi T."/>
            <person name="Sahin N."/>
            <person name="Tani A."/>
        </authorList>
    </citation>
    <scope>NUCLEOTIDE SEQUENCE</scope>
    <source>
        <strain evidence="1">DSM 19015</strain>
    </source>
</reference>
<proteinExistence type="predicted"/>
<reference evidence="1" key="2">
    <citation type="submission" date="2021-08" db="EMBL/GenBank/DDBJ databases">
        <authorList>
            <person name="Tani A."/>
            <person name="Ola A."/>
            <person name="Ogura Y."/>
            <person name="Katsura K."/>
            <person name="Hayashi T."/>
        </authorList>
    </citation>
    <scope>NUCLEOTIDE SEQUENCE</scope>
    <source>
        <strain evidence="1">DSM 19015</strain>
    </source>
</reference>
<sequence>MSNPPLISPLLDASPTHLGATISKPSTALSSLPQVSQADFGDRPPWAVLTTRTLVAALGIDRGLFATWRCRGIGPAELPSTWFRPTTGSPRFYQVDAVLGWLAARRGEPFDRNEAYRSYLTGIGLPADLSWVQRFAEGAGPTIDDVRFTSQGWRAYLASLTESRDAPQQPPL</sequence>
<comment type="caution">
    <text evidence="1">The sequence shown here is derived from an EMBL/GenBank/DDBJ whole genome shotgun (WGS) entry which is preliminary data.</text>
</comment>
<evidence type="ECO:0000313" key="2">
    <source>
        <dbReference type="Proteomes" id="UP001055125"/>
    </source>
</evidence>
<gene>
    <name evidence="1" type="ORF">OCOJLMKI_3825</name>
</gene>
<accession>A0ABQ4S352</accession>
<organism evidence="1 2">
    <name type="scientific">Methylobacterium iners</name>
    <dbReference type="NCBI Taxonomy" id="418707"/>
    <lineage>
        <taxon>Bacteria</taxon>
        <taxon>Pseudomonadati</taxon>
        <taxon>Pseudomonadota</taxon>
        <taxon>Alphaproteobacteria</taxon>
        <taxon>Hyphomicrobiales</taxon>
        <taxon>Methylobacteriaceae</taxon>
        <taxon>Methylobacterium</taxon>
    </lineage>
</organism>
<name>A0ABQ4S352_9HYPH</name>
<dbReference type="Proteomes" id="UP001055125">
    <property type="component" value="Unassembled WGS sequence"/>
</dbReference>
<keyword evidence="2" id="KW-1185">Reference proteome</keyword>
<protein>
    <submittedName>
        <fullName evidence="1">Uncharacterized protein</fullName>
    </submittedName>
</protein>
<dbReference type="EMBL" id="BPQP01000064">
    <property type="protein sequence ID" value="GJD96602.1"/>
    <property type="molecule type" value="Genomic_DNA"/>
</dbReference>